<dbReference type="GeneID" id="100193969"/>
<keyword evidence="2" id="KW-1185">Reference proteome</keyword>
<dbReference type="AlphaFoldDB" id="A0A804MH75"/>
<proteinExistence type="predicted"/>
<gene>
    <name evidence="1" type="primary">LOC100193969</name>
</gene>
<dbReference type="Gramene" id="Zm00001eb085260_T003">
    <property type="protein sequence ID" value="Zm00001eb085260_P003"/>
    <property type="gene ID" value="Zm00001eb085260"/>
</dbReference>
<dbReference type="Proteomes" id="UP000007305">
    <property type="component" value="Chromosome 2"/>
</dbReference>
<evidence type="ECO:0000313" key="2">
    <source>
        <dbReference type="Proteomes" id="UP000007305"/>
    </source>
</evidence>
<name>A0A804MH75_MAIZE</name>
<accession>A0A804MH75</accession>
<dbReference type="Gramene" id="Zm00001eb085260_T002">
    <property type="protein sequence ID" value="Zm00001eb085260_P002"/>
    <property type="gene ID" value="Zm00001eb085260"/>
</dbReference>
<organism evidence="1 2">
    <name type="scientific">Zea mays</name>
    <name type="common">Maize</name>
    <dbReference type="NCBI Taxonomy" id="4577"/>
    <lineage>
        <taxon>Eukaryota</taxon>
        <taxon>Viridiplantae</taxon>
        <taxon>Streptophyta</taxon>
        <taxon>Embryophyta</taxon>
        <taxon>Tracheophyta</taxon>
        <taxon>Spermatophyta</taxon>
        <taxon>Magnoliopsida</taxon>
        <taxon>Liliopsida</taxon>
        <taxon>Poales</taxon>
        <taxon>Poaceae</taxon>
        <taxon>PACMAD clade</taxon>
        <taxon>Panicoideae</taxon>
        <taxon>Andropogonodae</taxon>
        <taxon>Andropogoneae</taxon>
        <taxon>Tripsacinae</taxon>
        <taxon>Zea</taxon>
    </lineage>
</organism>
<sequence>MHPVPVPSQPFTATPAKKLVSRSTAVRKAIHFVNLWTAGRSSGNLAMNSVPKPAPGSETSGREDFAVGDKDAVVIVDHGSRRQESNLMLNDFVEMFRAKTSYRIVEPAHMASREEGELQGSEKEESCGEGGELLTAEREIDICAGASGAYYKGCFWKMCATRSIPSYYQSIFPFPWTTLEARHSCFSSSGIKGALKYTLYCHCPSWAA</sequence>
<reference evidence="1" key="3">
    <citation type="submission" date="2021-05" db="UniProtKB">
        <authorList>
            <consortium name="EnsemblPlants"/>
        </authorList>
    </citation>
    <scope>IDENTIFICATION</scope>
    <source>
        <strain evidence="1">cv. B73</strain>
    </source>
</reference>
<evidence type="ECO:0008006" key="3">
    <source>
        <dbReference type="Google" id="ProtNLM"/>
    </source>
</evidence>
<protein>
    <recommendedName>
        <fullName evidence="3">Sirohydrochlorin ferrochelatase, chloroplastic</fullName>
    </recommendedName>
</protein>
<dbReference type="PANTHER" id="PTHR33542:SF3">
    <property type="entry name" value="SIROHYDROCHLORIN FERROCHELATASE, CHLOROPLASTIC"/>
    <property type="match status" value="1"/>
</dbReference>
<dbReference type="OrthoDB" id="3543at2759"/>
<dbReference type="RefSeq" id="XP_035820455.1">
    <property type="nucleotide sequence ID" value="XM_035964562.1"/>
</dbReference>
<dbReference type="PANTHER" id="PTHR33542">
    <property type="entry name" value="SIROHYDROCHLORIN FERROCHELATASE, CHLOROPLASTIC"/>
    <property type="match status" value="1"/>
</dbReference>
<reference evidence="2" key="1">
    <citation type="submission" date="2015-12" db="EMBL/GenBank/DDBJ databases">
        <title>Update maize B73 reference genome by single molecule sequencing technologies.</title>
        <authorList>
            <consortium name="Maize Genome Sequencing Project"/>
            <person name="Ware D."/>
        </authorList>
    </citation>
    <scope>NUCLEOTIDE SEQUENCE [LARGE SCALE GENOMIC DNA]</scope>
    <source>
        <strain evidence="2">cv. B73</strain>
    </source>
</reference>
<evidence type="ECO:0000313" key="1">
    <source>
        <dbReference type="EnsemblPlants" id="Zm00001eb085260_P003"/>
    </source>
</evidence>
<dbReference type="InterPro" id="IPR050963">
    <property type="entry name" value="Sirohydro_Cobaltochel/CbiX"/>
</dbReference>
<dbReference type="RefSeq" id="XP_020403023.1">
    <property type="nucleotide sequence ID" value="XM_020547434.2"/>
</dbReference>
<dbReference type="EnsemblPlants" id="Zm00001eb085260_T002">
    <property type="protein sequence ID" value="Zm00001eb085260_P002"/>
    <property type="gene ID" value="Zm00001eb085260"/>
</dbReference>
<dbReference type="EnsemblPlants" id="Zm00001eb085260_T003">
    <property type="protein sequence ID" value="Zm00001eb085260_P003"/>
    <property type="gene ID" value="Zm00001eb085260"/>
</dbReference>
<reference evidence="1" key="2">
    <citation type="submission" date="2019-07" db="EMBL/GenBank/DDBJ databases">
        <authorList>
            <person name="Seetharam A."/>
            <person name="Woodhouse M."/>
            <person name="Cannon E."/>
        </authorList>
    </citation>
    <scope>NUCLEOTIDE SEQUENCE [LARGE SCALE GENOMIC DNA]</scope>
    <source>
        <strain evidence="1">cv. B73</strain>
    </source>
</reference>
<dbReference type="SUPFAM" id="SSF53800">
    <property type="entry name" value="Chelatase"/>
    <property type="match status" value="1"/>
</dbReference>
<dbReference type="Gene3D" id="3.40.50.1400">
    <property type="match status" value="1"/>
</dbReference>